<protein>
    <recommendedName>
        <fullName evidence="1">Pesticidal crystal protein domain-containing protein</fullName>
    </recommendedName>
</protein>
<proteinExistence type="predicted"/>
<dbReference type="KEGG" id="rsi:Runsl_3053"/>
<sequence>MKNGIVFLAFILFSCNQNEDITKYTSTFNANDIVLENEDFVITSDKDRIRLNSNQVISFSFSMDSTNNENVIFDKLVFVPSDEQIKNHDLSDTVAVKFNNGAKLNLHEILKKRQTL</sequence>
<feature type="domain" description="Pesticidal crystal protein" evidence="1">
    <location>
        <begin position="19"/>
        <end position="81"/>
    </location>
</feature>
<dbReference type="EMBL" id="CP002859">
    <property type="protein sequence ID" value="AEI49437.1"/>
    <property type="molecule type" value="Genomic_DNA"/>
</dbReference>
<gene>
    <name evidence="2" type="ordered locus">Runsl_3053</name>
</gene>
<reference evidence="2 3" key="2">
    <citation type="journal article" date="2012" name="Stand. Genomic Sci.">
        <title>Complete genome sequence of the aquatic bacterium Runella slithyformis type strain (LSU 4(T)).</title>
        <authorList>
            <person name="Copeland A."/>
            <person name="Zhang X."/>
            <person name="Misra M."/>
            <person name="Lapidus A."/>
            <person name="Nolan M."/>
            <person name="Lucas S."/>
            <person name="Deshpande S."/>
            <person name="Cheng J.F."/>
            <person name="Tapia R."/>
            <person name="Goodwin L.A."/>
            <person name="Pitluck S."/>
            <person name="Liolios K."/>
            <person name="Pagani I."/>
            <person name="Ivanova N."/>
            <person name="Mikhailova N."/>
            <person name="Pati A."/>
            <person name="Chen A."/>
            <person name="Palaniappan K."/>
            <person name="Land M."/>
            <person name="Hauser L."/>
            <person name="Pan C."/>
            <person name="Jeffries C.D."/>
            <person name="Detter J.C."/>
            <person name="Brambilla E.M."/>
            <person name="Rohde M."/>
            <person name="Djao O.D."/>
            <person name="Goker M."/>
            <person name="Sikorski J."/>
            <person name="Tindall B.J."/>
            <person name="Woyke T."/>
            <person name="Bristow J."/>
            <person name="Eisen J.A."/>
            <person name="Markowitz V."/>
            <person name="Hugenholtz P."/>
            <person name="Kyrpides N.C."/>
            <person name="Klenk H.P."/>
            <person name="Mavromatis K."/>
        </authorList>
    </citation>
    <scope>NUCLEOTIDE SEQUENCE [LARGE SCALE GENOMIC DNA]</scope>
    <source>
        <strain evidence="3">ATCC 29530 / DSM 19594 / LMG 11500 / NCIMB 11436 / LSU 4</strain>
    </source>
</reference>
<name>A0A7U3ZLJ6_RUNSL</name>
<dbReference type="Pfam" id="PF03944">
    <property type="entry name" value="Endotoxin_C"/>
    <property type="match status" value="1"/>
</dbReference>
<reference evidence="3" key="1">
    <citation type="submission" date="2011-06" db="EMBL/GenBank/DDBJ databases">
        <title>The complete genome of chromosome of Runella slithyformis DSM 19594.</title>
        <authorList>
            <consortium name="US DOE Joint Genome Institute (JGI-PGF)"/>
            <person name="Lucas S."/>
            <person name="Han J."/>
            <person name="Lapidus A."/>
            <person name="Bruce D."/>
            <person name="Goodwin L."/>
            <person name="Pitluck S."/>
            <person name="Peters L."/>
            <person name="Kyrpides N."/>
            <person name="Mavromatis K."/>
            <person name="Ivanova N."/>
            <person name="Ovchinnikova G."/>
            <person name="Zhang X."/>
            <person name="Misra M."/>
            <person name="Detter J.C."/>
            <person name="Tapia R."/>
            <person name="Han C."/>
            <person name="Land M."/>
            <person name="Hauser L."/>
            <person name="Markowitz V."/>
            <person name="Cheng J.-F."/>
            <person name="Hugenholtz P."/>
            <person name="Woyke T."/>
            <person name="Wu D."/>
            <person name="Tindall B."/>
            <person name="Faehrich R."/>
            <person name="Brambilla E."/>
            <person name="Klenk H.-P."/>
            <person name="Eisen J.A."/>
        </authorList>
    </citation>
    <scope>NUCLEOTIDE SEQUENCE [LARGE SCALE GENOMIC DNA]</scope>
    <source>
        <strain evidence="3">ATCC 29530 / DSM 19594 / LMG 11500 / NCIMB 11436 / LSU 4</strain>
    </source>
</reference>
<evidence type="ECO:0000313" key="3">
    <source>
        <dbReference type="Proteomes" id="UP000000493"/>
    </source>
</evidence>
<dbReference type="AlphaFoldDB" id="A0A7U3ZLJ6"/>
<organism evidence="2 3">
    <name type="scientific">Runella slithyformis (strain ATCC 29530 / DSM 19594 / LMG 11500 / NCIMB 11436 / LSU 4)</name>
    <dbReference type="NCBI Taxonomy" id="761193"/>
    <lineage>
        <taxon>Bacteria</taxon>
        <taxon>Pseudomonadati</taxon>
        <taxon>Bacteroidota</taxon>
        <taxon>Cytophagia</taxon>
        <taxon>Cytophagales</taxon>
        <taxon>Spirosomataceae</taxon>
        <taxon>Runella</taxon>
    </lineage>
</organism>
<evidence type="ECO:0000259" key="1">
    <source>
        <dbReference type="Pfam" id="PF03944"/>
    </source>
</evidence>
<dbReference type="GO" id="GO:0090729">
    <property type="term" value="F:toxin activity"/>
    <property type="evidence" value="ECO:0007669"/>
    <property type="project" value="InterPro"/>
</dbReference>
<dbReference type="PROSITE" id="PS51257">
    <property type="entry name" value="PROKAR_LIPOPROTEIN"/>
    <property type="match status" value="1"/>
</dbReference>
<dbReference type="Proteomes" id="UP000000493">
    <property type="component" value="Chromosome"/>
</dbReference>
<dbReference type="RefSeq" id="WP_013928744.1">
    <property type="nucleotide sequence ID" value="NC_015703.1"/>
</dbReference>
<keyword evidence="3" id="KW-1185">Reference proteome</keyword>
<dbReference type="InterPro" id="IPR005638">
    <property type="entry name" value="Pest_crys_dom-III"/>
</dbReference>
<evidence type="ECO:0000313" key="2">
    <source>
        <dbReference type="EMBL" id="AEI49437.1"/>
    </source>
</evidence>
<accession>A0A7U3ZLJ6</accession>